<gene>
    <name evidence="1" type="ORF">A7P89_10635</name>
</gene>
<sequence length="158" mass="18115">MLELDVDLSAALGQLDGLAERVGQELRPATLAGAMLVRREVEERAPRSEAAHWFYSRRNKDGTAGRKYLFEPGSLKKAIYIRHIDENSLNGQREEYKIGWRKNPSNKGYVPYAHMVEYGTVRTPAQPFLRPAFDAMRKQAEQLIIERIKEAARGKDHY</sequence>
<protein>
    <recommendedName>
        <fullName evidence="3">HK97 gp10 family phage protein</fullName>
    </recommendedName>
</protein>
<organism evidence="1 2">
    <name type="scientific">Eikenella corrodens</name>
    <dbReference type="NCBI Taxonomy" id="539"/>
    <lineage>
        <taxon>Bacteria</taxon>
        <taxon>Pseudomonadati</taxon>
        <taxon>Pseudomonadota</taxon>
        <taxon>Betaproteobacteria</taxon>
        <taxon>Neisseriales</taxon>
        <taxon>Neisseriaceae</taxon>
        <taxon>Eikenella</taxon>
    </lineage>
</organism>
<name>A0A1A9RMW4_EIKCO</name>
<reference evidence="2" key="1">
    <citation type="submission" date="2016-05" db="EMBL/GenBank/DDBJ databases">
        <title>Draft genome of Corynebacterium afermentans subsp. afermentans LCDC 88199T.</title>
        <authorList>
            <person name="Bernier A.-M."/>
            <person name="Bernard K."/>
        </authorList>
    </citation>
    <scope>NUCLEOTIDE SEQUENCE [LARGE SCALE GENOMIC DNA]</scope>
    <source>
        <strain evidence="2">NML120819</strain>
    </source>
</reference>
<comment type="caution">
    <text evidence="1">The sequence shown here is derived from an EMBL/GenBank/DDBJ whole genome shotgun (WGS) entry which is preliminary data.</text>
</comment>
<dbReference type="InterPro" id="IPR010064">
    <property type="entry name" value="HK97-gp10_tail"/>
</dbReference>
<evidence type="ECO:0000313" key="2">
    <source>
        <dbReference type="Proteomes" id="UP000078103"/>
    </source>
</evidence>
<dbReference type="AlphaFoldDB" id="A0A1A9RMW4"/>
<evidence type="ECO:0008006" key="3">
    <source>
        <dbReference type="Google" id="ProtNLM"/>
    </source>
</evidence>
<dbReference type="EMBL" id="LXSH01000028">
    <property type="protein sequence ID" value="OAM20348.1"/>
    <property type="molecule type" value="Genomic_DNA"/>
</dbReference>
<evidence type="ECO:0000313" key="1">
    <source>
        <dbReference type="EMBL" id="OAM20348.1"/>
    </source>
</evidence>
<dbReference type="Proteomes" id="UP000078103">
    <property type="component" value="Unassembled WGS sequence"/>
</dbReference>
<dbReference type="NCBIfam" id="TIGR01725">
    <property type="entry name" value="phge_HK97_gp10"/>
    <property type="match status" value="1"/>
</dbReference>
<dbReference type="RefSeq" id="WP_064106472.1">
    <property type="nucleotide sequence ID" value="NZ_LXSH01000028.1"/>
</dbReference>
<accession>A0A1A9RMW4</accession>
<proteinExistence type="predicted"/>